<dbReference type="EMBL" id="LAVV01007248">
    <property type="protein sequence ID" value="KNZ56586.1"/>
    <property type="molecule type" value="Genomic_DNA"/>
</dbReference>
<accession>A0A0L6V709</accession>
<evidence type="ECO:0000313" key="1">
    <source>
        <dbReference type="EMBL" id="KNZ56586.1"/>
    </source>
</evidence>
<name>A0A0L6V709_9BASI</name>
<reference evidence="1 2" key="1">
    <citation type="submission" date="2015-08" db="EMBL/GenBank/DDBJ databases">
        <title>Next Generation Sequencing and Analysis of the Genome of Puccinia sorghi L Schw, the Causal Agent of Maize Common Rust.</title>
        <authorList>
            <person name="Rochi L."/>
            <person name="Burguener G."/>
            <person name="Darino M."/>
            <person name="Turjanski A."/>
            <person name="Kreff E."/>
            <person name="Dieguez M.J."/>
            <person name="Sacco F."/>
        </authorList>
    </citation>
    <scope>NUCLEOTIDE SEQUENCE [LARGE SCALE GENOMIC DNA]</scope>
    <source>
        <strain evidence="1 2">RO10H11247</strain>
    </source>
</reference>
<keyword evidence="2" id="KW-1185">Reference proteome</keyword>
<comment type="caution">
    <text evidence="1">The sequence shown here is derived from an EMBL/GenBank/DDBJ whole genome shotgun (WGS) entry which is preliminary data.</text>
</comment>
<dbReference type="AlphaFoldDB" id="A0A0L6V709"/>
<dbReference type="Proteomes" id="UP000037035">
    <property type="component" value="Unassembled WGS sequence"/>
</dbReference>
<dbReference type="VEuPathDB" id="FungiDB:VP01_2370g1"/>
<organism evidence="1 2">
    <name type="scientific">Puccinia sorghi</name>
    <dbReference type="NCBI Taxonomy" id="27349"/>
    <lineage>
        <taxon>Eukaryota</taxon>
        <taxon>Fungi</taxon>
        <taxon>Dikarya</taxon>
        <taxon>Basidiomycota</taxon>
        <taxon>Pucciniomycotina</taxon>
        <taxon>Pucciniomycetes</taxon>
        <taxon>Pucciniales</taxon>
        <taxon>Pucciniaceae</taxon>
        <taxon>Puccinia</taxon>
    </lineage>
</organism>
<gene>
    <name evidence="1" type="ORF">VP01_2370g1</name>
</gene>
<proteinExistence type="predicted"/>
<evidence type="ECO:0000313" key="2">
    <source>
        <dbReference type="Proteomes" id="UP000037035"/>
    </source>
</evidence>
<sequence>MRQWRKNQDFVSGRGGVAEKRYCRRIGWTRVTLEGAVGGKPGRLSSQGIWSLRSGGPEENSMGVESREQLRGRRKSGVCGCGVLYLILGSIQKKGDSSQHFNKSRQKIQNLFPGFKRQRQRVVKGSKKPKSTWNQQRMTNSLSADCSVISAGIARLKELLKSRLKNKTRERPFKIQRGSVLDKRGTGGRNRNRNWGYHEMGMRREIRMGAWECSQIRILIFLPCYAIIHQFVAENSHYKRALLTLQSWWGKQNWMLHCGGPIWFQVSNVIKDQGSPHRPQSISVTPWLASSSGIYLYNYIITFRIQFSISDQPQHTVQLTDFIHHILTNHTLISRPIRIHGSNSHWKNCLSQSAHHPKFLIFYYKRRASLPCHPSCAKGSINPSINITPPPPPHTHTQAGDPTFHSHTSIHKNSTLIYSSIPSNPFIPLKQVSPLLEPYIQTKLLKTGVQQETTHFGLTTHRMLQSWSRLVAEPIFSTQMGVAGQIPKMQNFLLHYFFWQRARKKNYYHHISPQCLLGCGSKGGGLRVKPPPPFKITQFSISIFLIMIHSNYTKNYFHFHQFQLLFSLDDSLLLNQYSSLSLRQCSNSAHPKVFKHPWDKILHIFDMQNSISQNPAYASNQWHTCIGRLNFKIDQCPLLDFLSFHSPMILISTSLSPQQKSCFLHFQTIMISCFEPLSFSLTPLISLSSSHLFSRIHLFKPLYFLHPFLFFSLNKLFQHENPKPKKRVPN</sequence>
<protein>
    <submittedName>
        <fullName evidence="1">Uncharacterized protein</fullName>
    </submittedName>
</protein>